<dbReference type="EMBL" id="JACSDY010000001">
    <property type="protein sequence ID" value="KAF7439365.1"/>
    <property type="molecule type" value="Genomic_DNA"/>
</dbReference>
<evidence type="ECO:0000313" key="1">
    <source>
        <dbReference type="EMBL" id="KAF7439365.1"/>
    </source>
</evidence>
<comment type="caution">
    <text evidence="1">The sequence shown here is derived from an EMBL/GenBank/DDBJ whole genome shotgun (WGS) entry which is preliminary data.</text>
</comment>
<dbReference type="AlphaFoldDB" id="A0A834PH06"/>
<evidence type="ECO:0000313" key="2">
    <source>
        <dbReference type="Proteomes" id="UP000600918"/>
    </source>
</evidence>
<reference evidence="1" key="1">
    <citation type="journal article" date="2020" name="G3 (Bethesda)">
        <title>High-Quality Assemblies for Three Invasive Social Wasps from the &lt;i&gt;Vespula&lt;/i&gt; Genus.</title>
        <authorList>
            <person name="Harrop T.W.R."/>
            <person name="Guhlin J."/>
            <person name="McLaughlin G.M."/>
            <person name="Permina E."/>
            <person name="Stockwell P."/>
            <person name="Gilligan J."/>
            <person name="Le Lec M.F."/>
            <person name="Gruber M.A.M."/>
            <person name="Quinn O."/>
            <person name="Lovegrove M."/>
            <person name="Duncan E.J."/>
            <person name="Remnant E.J."/>
            <person name="Van Eeckhoven J."/>
            <person name="Graham B."/>
            <person name="Knapp R.A."/>
            <person name="Langford K.W."/>
            <person name="Kronenberg Z."/>
            <person name="Press M.O."/>
            <person name="Eacker S.M."/>
            <person name="Wilson-Rankin E.E."/>
            <person name="Purcell J."/>
            <person name="Lester P.J."/>
            <person name="Dearden P.K."/>
        </authorList>
    </citation>
    <scope>NUCLEOTIDE SEQUENCE</scope>
    <source>
        <strain evidence="1">Volc-1</strain>
    </source>
</reference>
<dbReference type="Proteomes" id="UP000600918">
    <property type="component" value="Unassembled WGS sequence"/>
</dbReference>
<sequence>MGLVGSTTTDRIGSRDITEGFHEFINRNLPSFTDPILEMSTFYVVAWSIVSLFADAETVKIFKSTSGGFARTNETSPAPLSRIPRKSGVLRFKSLHSRGRKKEEVEEEEEEEGIRKFIFVDERSELEKERRDSEKTVQI</sequence>
<protein>
    <submittedName>
        <fullName evidence="1">Uncharacterized protein</fullName>
    </submittedName>
</protein>
<accession>A0A834PH06</accession>
<organism evidence="1 2">
    <name type="scientific">Vespula pensylvanica</name>
    <name type="common">Western yellow jacket</name>
    <name type="synonym">Wasp</name>
    <dbReference type="NCBI Taxonomy" id="30213"/>
    <lineage>
        <taxon>Eukaryota</taxon>
        <taxon>Metazoa</taxon>
        <taxon>Ecdysozoa</taxon>
        <taxon>Arthropoda</taxon>
        <taxon>Hexapoda</taxon>
        <taxon>Insecta</taxon>
        <taxon>Pterygota</taxon>
        <taxon>Neoptera</taxon>
        <taxon>Endopterygota</taxon>
        <taxon>Hymenoptera</taxon>
        <taxon>Apocrita</taxon>
        <taxon>Aculeata</taxon>
        <taxon>Vespoidea</taxon>
        <taxon>Vespidae</taxon>
        <taxon>Vespinae</taxon>
        <taxon>Vespula</taxon>
    </lineage>
</organism>
<keyword evidence="2" id="KW-1185">Reference proteome</keyword>
<name>A0A834PH06_VESPE</name>
<proteinExistence type="predicted"/>
<gene>
    <name evidence="1" type="ORF">H0235_001756</name>
</gene>